<dbReference type="Gene3D" id="3.40.630.10">
    <property type="entry name" value="Zn peptidases"/>
    <property type="match status" value="1"/>
</dbReference>
<dbReference type="Proteomes" id="UP000184032">
    <property type="component" value="Unassembled WGS sequence"/>
</dbReference>
<organism evidence="3 4">
    <name type="scientific">Anaerosphaera aminiphila DSM 21120</name>
    <dbReference type="NCBI Taxonomy" id="1120995"/>
    <lineage>
        <taxon>Bacteria</taxon>
        <taxon>Bacillati</taxon>
        <taxon>Bacillota</taxon>
        <taxon>Tissierellia</taxon>
        <taxon>Tissierellales</taxon>
        <taxon>Peptoniphilaceae</taxon>
        <taxon>Anaerosphaera</taxon>
    </lineage>
</organism>
<proteinExistence type="inferred from homology"/>
<keyword evidence="3" id="KW-0378">Hydrolase</keyword>
<dbReference type="GO" id="GO:0005737">
    <property type="term" value="C:cytoplasm"/>
    <property type="evidence" value="ECO:0007669"/>
    <property type="project" value="TreeGrafter"/>
</dbReference>
<dbReference type="InterPro" id="IPR011650">
    <property type="entry name" value="Peptidase_M20_dimer"/>
</dbReference>
<evidence type="ECO:0000313" key="4">
    <source>
        <dbReference type="Proteomes" id="UP000184032"/>
    </source>
</evidence>
<dbReference type="InterPro" id="IPR052030">
    <property type="entry name" value="Peptidase_M20/M20A_hydrolases"/>
</dbReference>
<dbReference type="PANTHER" id="PTHR30575:SF3">
    <property type="entry name" value="PEPTIDASE M20 DIMERISATION DOMAIN-CONTAINING PROTEIN"/>
    <property type="match status" value="1"/>
</dbReference>
<evidence type="ECO:0000313" key="3">
    <source>
        <dbReference type="EMBL" id="SHH67858.1"/>
    </source>
</evidence>
<dbReference type="EMBL" id="FQXI01000023">
    <property type="protein sequence ID" value="SHH67858.1"/>
    <property type="molecule type" value="Genomic_DNA"/>
</dbReference>
<protein>
    <recommendedName>
        <fullName evidence="1">Peptidase M20 domain-containing protein 2</fullName>
    </recommendedName>
</protein>
<comment type="similarity">
    <text evidence="1">Belongs to the peptidase M20A family.</text>
</comment>
<reference evidence="3 4" key="1">
    <citation type="submission" date="2016-11" db="EMBL/GenBank/DDBJ databases">
        <authorList>
            <person name="Jaros S."/>
            <person name="Januszkiewicz K."/>
            <person name="Wedrychowicz H."/>
        </authorList>
    </citation>
    <scope>NUCLEOTIDE SEQUENCE [LARGE SCALE GENOMIC DNA]</scope>
    <source>
        <strain evidence="3 4">DSM 21120</strain>
    </source>
</reference>
<evidence type="ECO:0000256" key="1">
    <source>
        <dbReference type="PIRNR" id="PIRNR037226"/>
    </source>
</evidence>
<dbReference type="PANTHER" id="PTHR30575">
    <property type="entry name" value="PEPTIDASE M20"/>
    <property type="match status" value="1"/>
</dbReference>
<dbReference type="InterPro" id="IPR036264">
    <property type="entry name" value="Bact_exopeptidase_dim_dom"/>
</dbReference>
<dbReference type="SUPFAM" id="SSF55031">
    <property type="entry name" value="Bacterial exopeptidase dimerisation domain"/>
    <property type="match status" value="1"/>
</dbReference>
<dbReference type="GO" id="GO:0071713">
    <property type="term" value="F:para-aminobenzoyl-glutamate hydrolase activity"/>
    <property type="evidence" value="ECO:0007669"/>
    <property type="project" value="TreeGrafter"/>
</dbReference>
<dbReference type="Pfam" id="PF07687">
    <property type="entry name" value="M20_dimer"/>
    <property type="match status" value="1"/>
</dbReference>
<accession>A0A1M5UYC9</accession>
<dbReference type="RefSeq" id="WP_083529210.1">
    <property type="nucleotide sequence ID" value="NZ_FQXI01000023.1"/>
</dbReference>
<dbReference type="GO" id="GO:0016805">
    <property type="term" value="F:dipeptidase activity"/>
    <property type="evidence" value="ECO:0007669"/>
    <property type="project" value="InterPro"/>
</dbReference>
<dbReference type="InterPro" id="IPR017439">
    <property type="entry name" value="Amidohydrolase"/>
</dbReference>
<sequence length="387" mass="42894">MKLENMLTKSIEKFSKEAFELNYSLANNPELSSEEFESSKKIVELLNKHGIKAERIFFGFETAFFGKVIENKNSNVNLAILTEYDALPDVGHGCGHSASAAISVLSALALKDNEHLINANIDIIGTPDEEVKGIKTPMADGGVFDKYDAVIMVHLSNTSMPNTRFLALQAYEIEFTGKPSHAAASPWDGRSALDGLMLSIHGFDMIRKNLRPSTQVEGIILDGGVATNIIPEKAKGKYRFRSNSSKYLDGELIPWVRDIVEGCARATQTKSEIKLLDYPYRDMNYLESGTDIIKSVMEDYNIKYEISKAATGSSDIGSVSYRCPAFHPMIAITDEDVALHTRKFAELVKSEKSEQAIYNGSILIDGFIARLLENPDELKKIKAEFNS</sequence>
<dbReference type="InterPro" id="IPR017144">
    <property type="entry name" value="Xaa-Arg_dipeptidase"/>
</dbReference>
<dbReference type="InterPro" id="IPR002933">
    <property type="entry name" value="Peptidase_M20"/>
</dbReference>
<gene>
    <name evidence="3" type="ORF">SAMN02745245_01915</name>
</gene>
<name>A0A1M5UYC9_9FIRM</name>
<dbReference type="GO" id="GO:0046657">
    <property type="term" value="P:folic acid catabolic process"/>
    <property type="evidence" value="ECO:0007669"/>
    <property type="project" value="TreeGrafter"/>
</dbReference>
<dbReference type="PIRSF" id="PIRSF037226">
    <property type="entry name" value="Amidohydrolase_ACY1L2_prd"/>
    <property type="match status" value="1"/>
</dbReference>
<dbReference type="Pfam" id="PF01546">
    <property type="entry name" value="Peptidase_M20"/>
    <property type="match status" value="1"/>
</dbReference>
<dbReference type="Gene3D" id="3.30.70.360">
    <property type="match status" value="1"/>
</dbReference>
<evidence type="ECO:0000259" key="2">
    <source>
        <dbReference type="Pfam" id="PF07687"/>
    </source>
</evidence>
<dbReference type="NCBIfam" id="TIGR01891">
    <property type="entry name" value="amidohydrolases"/>
    <property type="match status" value="1"/>
</dbReference>
<dbReference type="SUPFAM" id="SSF53187">
    <property type="entry name" value="Zn-dependent exopeptidases"/>
    <property type="match status" value="1"/>
</dbReference>
<dbReference type="AlphaFoldDB" id="A0A1M5UYC9"/>
<keyword evidence="4" id="KW-1185">Reference proteome</keyword>
<feature type="domain" description="Peptidase M20 dimerisation" evidence="2">
    <location>
        <begin position="170"/>
        <end position="245"/>
    </location>
</feature>